<feature type="chain" id="PRO_5025634204" description="Lipoprotein" evidence="1">
    <location>
        <begin position="19"/>
        <end position="165"/>
    </location>
</feature>
<accession>A0A6B2QYK7</accession>
<evidence type="ECO:0000256" key="1">
    <source>
        <dbReference type="SAM" id="SignalP"/>
    </source>
</evidence>
<gene>
    <name evidence="2" type="ORF">G3I67_05980</name>
</gene>
<dbReference type="PROSITE" id="PS51257">
    <property type="entry name" value="PROKAR_LIPOPROTEIN"/>
    <property type="match status" value="1"/>
</dbReference>
<protein>
    <recommendedName>
        <fullName evidence="3">Lipoprotein</fullName>
    </recommendedName>
</protein>
<comment type="caution">
    <text evidence="2">The sequence shown here is derived from an EMBL/GenBank/DDBJ whole genome shotgun (WGS) entry which is preliminary data.</text>
</comment>
<evidence type="ECO:0000313" key="2">
    <source>
        <dbReference type="EMBL" id="NDY82778.1"/>
    </source>
</evidence>
<dbReference type="EMBL" id="JAAGRN010000003">
    <property type="protein sequence ID" value="NDY82778.1"/>
    <property type="molecule type" value="Genomic_DNA"/>
</dbReference>
<evidence type="ECO:0008006" key="3">
    <source>
        <dbReference type="Google" id="ProtNLM"/>
    </source>
</evidence>
<name>A0A6B2QYK7_9BURK</name>
<feature type="signal peptide" evidence="1">
    <location>
        <begin position="1"/>
        <end position="18"/>
    </location>
</feature>
<dbReference type="AlphaFoldDB" id="A0A6B2QYK7"/>
<reference evidence="2" key="1">
    <citation type="submission" date="2020-02" db="EMBL/GenBank/DDBJ databases">
        <authorList>
            <person name="Chen W.-M."/>
        </authorList>
    </citation>
    <scope>NUCLEOTIDE SEQUENCE</scope>
    <source>
        <strain evidence="2">NBD-18</strain>
    </source>
</reference>
<proteinExistence type="predicted"/>
<organism evidence="2">
    <name type="scientific">Sheuella amnicola</name>
    <dbReference type="NCBI Taxonomy" id="2707330"/>
    <lineage>
        <taxon>Bacteria</taxon>
        <taxon>Pseudomonadati</taxon>
        <taxon>Pseudomonadota</taxon>
        <taxon>Betaproteobacteria</taxon>
        <taxon>Burkholderiales</taxon>
        <taxon>Alcaligenaceae</taxon>
        <taxon>Sheuella</taxon>
    </lineage>
</organism>
<keyword evidence="1" id="KW-0732">Signal</keyword>
<dbReference type="RefSeq" id="WP_163652541.1">
    <property type="nucleotide sequence ID" value="NZ_JAAGRN010000003.1"/>
</dbReference>
<sequence length="165" mass="18054">MRKVLFTLGLIGAISGCANITAVPAGTPVTEILQKFGAPTTECPLPDGSNRMIWSTQPSGQYAFGGNASKAGTLNGQIQQILTDAHFEVLRQGKWTQQQVLCEFGPPANIEGVAKDNEIVWSYRYKQSSVWPSLMYVYFDSKGEQVTHFHPGPDPWSLGDGDRVH</sequence>